<gene>
    <name evidence="2" type="ORF">BDY21DRAFT_356724</name>
</gene>
<dbReference type="AlphaFoldDB" id="A0A6A6NN46"/>
<accession>A0A6A6NN46</accession>
<sequence>MVAFDASTGTPSDRSSNSHASASAASSSRPISSDNPTPHSFRTTTVHTATATAADIHHFIICLAANTIENHSSELRIINQAVSSLRHPFPPTASFAFLSLHKEQRAAADRLKAYGAVASMVKTWSSEAESNVGVVMVGVGGLPRQRGRERQLTKGMIAIAAGTAKVAGRLRRDFCPQQHDGQKLDHLLEAATRFRYAWENGRTVIVPRYEGWRYEFR</sequence>
<feature type="compositionally biased region" description="Low complexity" evidence="1">
    <location>
        <begin position="11"/>
        <end position="35"/>
    </location>
</feature>
<evidence type="ECO:0000256" key="1">
    <source>
        <dbReference type="SAM" id="MobiDB-lite"/>
    </source>
</evidence>
<protein>
    <submittedName>
        <fullName evidence="2">Uncharacterized protein</fullName>
    </submittedName>
</protein>
<proteinExistence type="predicted"/>
<dbReference type="Proteomes" id="UP000799766">
    <property type="component" value="Unassembled WGS sequence"/>
</dbReference>
<feature type="region of interest" description="Disordered" evidence="1">
    <location>
        <begin position="1"/>
        <end position="42"/>
    </location>
</feature>
<reference evidence="2" key="1">
    <citation type="journal article" date="2020" name="Stud. Mycol.">
        <title>101 Dothideomycetes genomes: a test case for predicting lifestyles and emergence of pathogens.</title>
        <authorList>
            <person name="Haridas S."/>
            <person name="Albert R."/>
            <person name="Binder M."/>
            <person name="Bloem J."/>
            <person name="Labutti K."/>
            <person name="Salamov A."/>
            <person name="Andreopoulos B."/>
            <person name="Baker S."/>
            <person name="Barry K."/>
            <person name="Bills G."/>
            <person name="Bluhm B."/>
            <person name="Cannon C."/>
            <person name="Castanera R."/>
            <person name="Culley D."/>
            <person name="Daum C."/>
            <person name="Ezra D."/>
            <person name="Gonzalez J."/>
            <person name="Henrissat B."/>
            <person name="Kuo A."/>
            <person name="Liang C."/>
            <person name="Lipzen A."/>
            <person name="Lutzoni F."/>
            <person name="Magnuson J."/>
            <person name="Mondo S."/>
            <person name="Nolan M."/>
            <person name="Ohm R."/>
            <person name="Pangilinan J."/>
            <person name="Park H.-J."/>
            <person name="Ramirez L."/>
            <person name="Alfaro M."/>
            <person name="Sun H."/>
            <person name="Tritt A."/>
            <person name="Yoshinaga Y."/>
            <person name="Zwiers L.-H."/>
            <person name="Turgeon B."/>
            <person name="Goodwin S."/>
            <person name="Spatafora J."/>
            <person name="Crous P."/>
            <person name="Grigoriev I."/>
        </authorList>
    </citation>
    <scope>NUCLEOTIDE SEQUENCE</scope>
    <source>
        <strain evidence="2">ATCC 16933</strain>
    </source>
</reference>
<dbReference type="EMBL" id="MU001699">
    <property type="protein sequence ID" value="KAF2453175.1"/>
    <property type="molecule type" value="Genomic_DNA"/>
</dbReference>
<name>A0A6A6NN46_9PEZI</name>
<evidence type="ECO:0000313" key="3">
    <source>
        <dbReference type="Proteomes" id="UP000799766"/>
    </source>
</evidence>
<organism evidence="2 3">
    <name type="scientific">Lineolata rhizophorae</name>
    <dbReference type="NCBI Taxonomy" id="578093"/>
    <lineage>
        <taxon>Eukaryota</taxon>
        <taxon>Fungi</taxon>
        <taxon>Dikarya</taxon>
        <taxon>Ascomycota</taxon>
        <taxon>Pezizomycotina</taxon>
        <taxon>Dothideomycetes</taxon>
        <taxon>Dothideomycetes incertae sedis</taxon>
        <taxon>Lineolatales</taxon>
        <taxon>Lineolataceae</taxon>
        <taxon>Lineolata</taxon>
    </lineage>
</organism>
<evidence type="ECO:0000313" key="2">
    <source>
        <dbReference type="EMBL" id="KAF2453175.1"/>
    </source>
</evidence>
<keyword evidence="3" id="KW-1185">Reference proteome</keyword>